<evidence type="ECO:0000256" key="7">
    <source>
        <dbReference type="ARBA" id="ARBA00023170"/>
    </source>
</evidence>
<keyword evidence="8" id="KW-0807">Transducer</keyword>
<dbReference type="InterPro" id="IPR000276">
    <property type="entry name" value="GPCR_Rhodpsn"/>
</dbReference>
<dbReference type="GO" id="GO:0005886">
    <property type="term" value="C:plasma membrane"/>
    <property type="evidence" value="ECO:0007669"/>
    <property type="project" value="TreeGrafter"/>
</dbReference>
<evidence type="ECO:0000256" key="1">
    <source>
        <dbReference type="ARBA" id="ARBA00004141"/>
    </source>
</evidence>
<dbReference type="PRINTS" id="PR00237">
    <property type="entry name" value="GPCRRHODOPSN"/>
</dbReference>
<dbReference type="GO" id="GO:0004930">
    <property type="term" value="F:G protein-coupled receptor activity"/>
    <property type="evidence" value="ECO:0007669"/>
    <property type="project" value="UniProtKB-KW"/>
</dbReference>
<feature type="transmembrane region" description="Helical" evidence="10">
    <location>
        <begin position="200"/>
        <end position="228"/>
    </location>
</feature>
<accession>A0A7R8ZZ29</accession>
<feature type="transmembrane region" description="Helical" evidence="10">
    <location>
        <begin position="298"/>
        <end position="321"/>
    </location>
</feature>
<dbReference type="PROSITE" id="PS50262">
    <property type="entry name" value="G_PROTEIN_RECEP_F1_2"/>
    <property type="match status" value="1"/>
</dbReference>
<feature type="domain" description="G-protein coupled receptors family 1 profile" evidence="11">
    <location>
        <begin position="24"/>
        <end position="318"/>
    </location>
</feature>
<dbReference type="PANTHER" id="PTHR45695">
    <property type="entry name" value="LEUCOKININ RECEPTOR-RELATED"/>
    <property type="match status" value="1"/>
</dbReference>
<evidence type="ECO:0000256" key="2">
    <source>
        <dbReference type="ARBA" id="ARBA00010663"/>
    </source>
</evidence>
<keyword evidence="13" id="KW-1185">Reference proteome</keyword>
<keyword evidence="6 10" id="KW-0472">Membrane</keyword>
<feature type="region of interest" description="Disordered" evidence="9">
    <location>
        <begin position="369"/>
        <end position="405"/>
    </location>
</feature>
<evidence type="ECO:0000256" key="8">
    <source>
        <dbReference type="ARBA" id="ARBA00023224"/>
    </source>
</evidence>
<dbReference type="SUPFAM" id="SSF81321">
    <property type="entry name" value="Family A G protein-coupled receptor-like"/>
    <property type="match status" value="1"/>
</dbReference>
<comment type="similarity">
    <text evidence="2">Belongs to the G-protein coupled receptor 1 family.</text>
</comment>
<feature type="transmembrane region" description="Helical" evidence="10">
    <location>
        <begin position="249"/>
        <end position="269"/>
    </location>
</feature>
<feature type="transmembrane region" description="Helical" evidence="10">
    <location>
        <begin position="88"/>
        <end position="109"/>
    </location>
</feature>
<dbReference type="InterPro" id="IPR017452">
    <property type="entry name" value="GPCR_Rhodpsn_7TM"/>
</dbReference>
<keyword evidence="3 10" id="KW-0812">Transmembrane</keyword>
<dbReference type="CDD" id="cd00637">
    <property type="entry name" value="7tm_classA_rhodopsin-like"/>
    <property type="match status" value="1"/>
</dbReference>
<feature type="transmembrane region" description="Helical" evidence="10">
    <location>
        <begin position="46"/>
        <end position="68"/>
    </location>
</feature>
<dbReference type="Gene3D" id="1.20.1070.10">
    <property type="entry name" value="Rhodopsin 7-helix transmembrane proteins"/>
    <property type="match status" value="1"/>
</dbReference>
<feature type="transmembrane region" description="Helical" evidence="10">
    <location>
        <begin position="12"/>
        <end position="34"/>
    </location>
</feature>
<keyword evidence="5" id="KW-0297">G-protein coupled receptor</keyword>
<evidence type="ECO:0000256" key="6">
    <source>
        <dbReference type="ARBA" id="ARBA00023136"/>
    </source>
</evidence>
<organism evidence="12">
    <name type="scientific">Darwinula stevensoni</name>
    <dbReference type="NCBI Taxonomy" id="69355"/>
    <lineage>
        <taxon>Eukaryota</taxon>
        <taxon>Metazoa</taxon>
        <taxon>Ecdysozoa</taxon>
        <taxon>Arthropoda</taxon>
        <taxon>Crustacea</taxon>
        <taxon>Oligostraca</taxon>
        <taxon>Ostracoda</taxon>
        <taxon>Podocopa</taxon>
        <taxon>Podocopida</taxon>
        <taxon>Darwinulocopina</taxon>
        <taxon>Darwinuloidea</taxon>
        <taxon>Darwinulidae</taxon>
        <taxon>Darwinula</taxon>
    </lineage>
</organism>
<keyword evidence="7" id="KW-0675">Receptor</keyword>
<dbReference type="AlphaFoldDB" id="A0A7R8ZZ29"/>
<dbReference type="OrthoDB" id="9445642at2759"/>
<name>A0A7R8ZZ29_9CRUS</name>
<evidence type="ECO:0000256" key="3">
    <source>
        <dbReference type="ARBA" id="ARBA00022692"/>
    </source>
</evidence>
<evidence type="ECO:0000259" key="11">
    <source>
        <dbReference type="PROSITE" id="PS50262"/>
    </source>
</evidence>
<comment type="subcellular location">
    <subcellularLocation>
        <location evidence="1">Membrane</location>
        <topology evidence="1">Multi-pass membrane protein</topology>
    </subcellularLocation>
</comment>
<evidence type="ECO:0000256" key="5">
    <source>
        <dbReference type="ARBA" id="ARBA00023040"/>
    </source>
</evidence>
<keyword evidence="4 10" id="KW-1133">Transmembrane helix</keyword>
<gene>
    <name evidence="12" type="ORF">DSTB1V02_LOCUS1691</name>
</gene>
<proteinExistence type="inferred from homology"/>
<dbReference type="PANTHER" id="PTHR45695:SF9">
    <property type="entry name" value="LEUCOKININ RECEPTOR"/>
    <property type="match status" value="1"/>
</dbReference>
<evidence type="ECO:0000256" key="10">
    <source>
        <dbReference type="SAM" id="Phobius"/>
    </source>
</evidence>
<sequence length="405" mass="45746">MDPASYEILHQAFSIILALVVVAGNFLLLAVHLFRRDPNRWRPMNTFMVSIATASFIIGILIPFQPGYFISTYTPLKNALKPCTVLKWLDMLFLTASGNKVLCMTAIAAERYRSVVNVRRIESGPKTKTAIGVVAAAWIINIAYNLASYASLSLGEMRVNLYNSSLNHVALDLNSRGERVGEDQSHFITFCYFSLNDGNALIAVVHSLSFVLFFVLPLFCMALLYLLTAIHLHRLSMTVNSKRLLDARWCTIKALITIIVVFIIVWLPAHIFNMLSSSVERNIVDAHRMSLVNFKWRVLHDVCLGFLFSESWIYVVVYALFVDKFTQRIVDLCRKKVQRRFSKALHAPSRAGSDLNSFSRLYSNAERAENIPPAESHHDSGEKQNQNKQATIDWVPETSQPMSPG</sequence>
<evidence type="ECO:0000313" key="12">
    <source>
        <dbReference type="EMBL" id="CAD7241710.1"/>
    </source>
</evidence>
<evidence type="ECO:0000313" key="13">
    <source>
        <dbReference type="Proteomes" id="UP000677054"/>
    </source>
</evidence>
<evidence type="ECO:0000256" key="4">
    <source>
        <dbReference type="ARBA" id="ARBA00022989"/>
    </source>
</evidence>
<dbReference type="EMBL" id="LR899684">
    <property type="protein sequence ID" value="CAD7241710.1"/>
    <property type="molecule type" value="Genomic_DNA"/>
</dbReference>
<dbReference type="EMBL" id="CAJPEV010000167">
    <property type="protein sequence ID" value="CAG0881710.1"/>
    <property type="molecule type" value="Genomic_DNA"/>
</dbReference>
<feature type="transmembrane region" description="Helical" evidence="10">
    <location>
        <begin position="130"/>
        <end position="152"/>
    </location>
</feature>
<dbReference type="Pfam" id="PF00001">
    <property type="entry name" value="7tm_1"/>
    <property type="match status" value="1"/>
</dbReference>
<dbReference type="Proteomes" id="UP000677054">
    <property type="component" value="Unassembled WGS sequence"/>
</dbReference>
<evidence type="ECO:0000256" key="9">
    <source>
        <dbReference type="SAM" id="MobiDB-lite"/>
    </source>
</evidence>
<reference evidence="12" key="1">
    <citation type="submission" date="2020-11" db="EMBL/GenBank/DDBJ databases">
        <authorList>
            <person name="Tran Van P."/>
        </authorList>
    </citation>
    <scope>NUCLEOTIDE SEQUENCE</scope>
</reference>
<protein>
    <recommendedName>
        <fullName evidence="11">G-protein coupled receptors family 1 profile domain-containing protein</fullName>
    </recommendedName>
</protein>